<dbReference type="AlphaFoldDB" id="A0A1H7SC96"/>
<protein>
    <submittedName>
        <fullName evidence="2">Uncharacterized protein, PEP-CTERM system associated</fullName>
    </submittedName>
</protein>
<accession>A0A1H7SC96</accession>
<dbReference type="NCBIfam" id="TIGR03016">
    <property type="entry name" value="pepcterm_hypo_1"/>
    <property type="match status" value="2"/>
</dbReference>
<dbReference type="STRING" id="641665.GCA_002104455_02349"/>
<keyword evidence="1" id="KW-0732">Signal</keyword>
<proteinExistence type="predicted"/>
<gene>
    <name evidence="2" type="ORF">SAMN05216262_11839</name>
</gene>
<reference evidence="3" key="1">
    <citation type="submission" date="2016-10" db="EMBL/GenBank/DDBJ databases">
        <authorList>
            <person name="Varghese N."/>
            <person name="Submissions S."/>
        </authorList>
    </citation>
    <scope>NUCLEOTIDE SEQUENCE [LARGE SCALE GENOMIC DNA]</scope>
    <source>
        <strain evidence="3">CGMCC 1.9127</strain>
    </source>
</reference>
<feature type="signal peptide" evidence="1">
    <location>
        <begin position="1"/>
        <end position="29"/>
    </location>
</feature>
<evidence type="ECO:0000313" key="3">
    <source>
        <dbReference type="Proteomes" id="UP000199297"/>
    </source>
</evidence>
<dbReference type="InterPro" id="IPR017467">
    <property type="entry name" value="CHP03016_PEP-CTERM"/>
</dbReference>
<evidence type="ECO:0000313" key="2">
    <source>
        <dbReference type="EMBL" id="SEL70272.1"/>
    </source>
</evidence>
<dbReference type="Proteomes" id="UP000199297">
    <property type="component" value="Unassembled WGS sequence"/>
</dbReference>
<sequence length="540" mass="60982">MVTMAMGMAQKTRLSAIICTLFCSSTVFAGSWQFEPSIVINETYSDNARLTQNNEKSTVVSQTSLKLKSSYEAQHAVFNFSSESTYALYSHNHDLDKDFHTLASDLRLQLWPNGIILVGGASVSNQPRNSGNNALADIITADTVEVINYNAGLEYNINNSAYIINSGVGFRKRTSEDNLGERHGIVAQISSSNGTSARHVFWQFEHNYQELKNNEQNGKLSESEVKLGFITGFNLNPFLRYYNEDNSGDVRQPNRSFESNSYGIGLRWLVTPRLFIDASYNKPIGSKLNLDGEEQQEYVNAAINWQPTIRTKLTANFSERFYGDSYGLDLSHKNRRLTNSISYKEEVQTLTRNNFVANLLGLYFCPTGNVDSLDECLIADDSTLFPDNPNQPDNPGLQLVAIQDFTLVEDNVFSLNKVLAWRSVLALPRTTISFAADKQTRDNLETRIESQTQKASLNISRKISGRSNVSFNVSYTESNFQIDTEFERLDRYRRYQLGYDKSLNSALSFDISVSYLNRHSSNVLFNYQESRISAKITKGF</sequence>
<keyword evidence="3" id="KW-1185">Reference proteome</keyword>
<organism evidence="2 3">
    <name type="scientific">Colwellia chukchiensis</name>
    <dbReference type="NCBI Taxonomy" id="641665"/>
    <lineage>
        <taxon>Bacteria</taxon>
        <taxon>Pseudomonadati</taxon>
        <taxon>Pseudomonadota</taxon>
        <taxon>Gammaproteobacteria</taxon>
        <taxon>Alteromonadales</taxon>
        <taxon>Colwelliaceae</taxon>
        <taxon>Colwellia</taxon>
    </lineage>
</organism>
<name>A0A1H7SC96_9GAMM</name>
<dbReference type="EMBL" id="FOBI01000018">
    <property type="protein sequence ID" value="SEL70272.1"/>
    <property type="molecule type" value="Genomic_DNA"/>
</dbReference>
<feature type="chain" id="PRO_5011536770" evidence="1">
    <location>
        <begin position="30"/>
        <end position="540"/>
    </location>
</feature>
<dbReference type="OrthoDB" id="5750656at2"/>
<dbReference type="RefSeq" id="WP_085283987.1">
    <property type="nucleotide sequence ID" value="NZ_FOBI01000018.1"/>
</dbReference>
<evidence type="ECO:0000256" key="1">
    <source>
        <dbReference type="SAM" id="SignalP"/>
    </source>
</evidence>